<dbReference type="EMBL" id="JAJJMA010066330">
    <property type="protein sequence ID" value="MCL7027277.1"/>
    <property type="molecule type" value="Genomic_DNA"/>
</dbReference>
<dbReference type="InterPro" id="IPR056139">
    <property type="entry name" value="DUF7722"/>
</dbReference>
<name>A0AA41RVF9_PAPNU</name>
<organism evidence="2 3">
    <name type="scientific">Papaver nudicaule</name>
    <name type="common">Iceland poppy</name>
    <dbReference type="NCBI Taxonomy" id="74823"/>
    <lineage>
        <taxon>Eukaryota</taxon>
        <taxon>Viridiplantae</taxon>
        <taxon>Streptophyta</taxon>
        <taxon>Embryophyta</taxon>
        <taxon>Tracheophyta</taxon>
        <taxon>Spermatophyta</taxon>
        <taxon>Magnoliopsida</taxon>
        <taxon>Ranunculales</taxon>
        <taxon>Papaveraceae</taxon>
        <taxon>Papaveroideae</taxon>
        <taxon>Papaver</taxon>
    </lineage>
</organism>
<dbReference type="PANTHER" id="PTHR33513:SF21">
    <property type="entry name" value="JMJN DOMAIN-CONTAINING PROTEIN"/>
    <property type="match status" value="1"/>
</dbReference>
<protein>
    <recommendedName>
        <fullName evidence="1">DUF7722 domain-containing protein</fullName>
    </recommendedName>
</protein>
<evidence type="ECO:0000313" key="2">
    <source>
        <dbReference type="EMBL" id="MCL7027277.1"/>
    </source>
</evidence>
<proteinExistence type="predicted"/>
<dbReference type="Pfam" id="PF24847">
    <property type="entry name" value="DUF7722"/>
    <property type="match status" value="1"/>
</dbReference>
<keyword evidence="3" id="KW-1185">Reference proteome</keyword>
<sequence length="117" mass="13964">METFMLMKWLVNSIGTMNYGHKKNSSSSKNDKAHHEISSYSMHDDEEEIMKFNKVTTKCGGFQMPLHYPRYKKSDYERMEEWKVDMLLREYGLDSFKGTLDEKREFAMGTFLWPDQL</sequence>
<evidence type="ECO:0000259" key="1">
    <source>
        <dbReference type="Pfam" id="PF24847"/>
    </source>
</evidence>
<reference evidence="2" key="1">
    <citation type="submission" date="2022-03" db="EMBL/GenBank/DDBJ databases">
        <title>A functionally conserved STORR gene fusion in Papaver species that diverged 16.8 million years ago.</title>
        <authorList>
            <person name="Catania T."/>
        </authorList>
    </citation>
    <scope>NUCLEOTIDE SEQUENCE</scope>
    <source>
        <strain evidence="2">S-191538</strain>
    </source>
</reference>
<dbReference type="Proteomes" id="UP001177140">
    <property type="component" value="Unassembled WGS sequence"/>
</dbReference>
<gene>
    <name evidence="2" type="ORF">MKW94_017874</name>
</gene>
<feature type="domain" description="DUF7722" evidence="1">
    <location>
        <begin position="68"/>
        <end position="114"/>
    </location>
</feature>
<accession>A0AA41RVF9</accession>
<comment type="caution">
    <text evidence="2">The sequence shown here is derived from an EMBL/GenBank/DDBJ whole genome shotgun (WGS) entry which is preliminary data.</text>
</comment>
<dbReference type="AlphaFoldDB" id="A0AA41RVF9"/>
<evidence type="ECO:0000313" key="3">
    <source>
        <dbReference type="Proteomes" id="UP001177140"/>
    </source>
</evidence>
<dbReference type="PANTHER" id="PTHR33513">
    <property type="entry name" value="OS06G0523300 PROTEIN"/>
    <property type="match status" value="1"/>
</dbReference>